<keyword evidence="2" id="KW-0456">Lyase</keyword>
<dbReference type="AlphaFoldDB" id="A0AAN8NT05"/>
<reference evidence="3 4" key="1">
    <citation type="submission" date="2019-10" db="EMBL/GenBank/DDBJ databases">
        <authorList>
            <person name="Palmer J.M."/>
        </authorList>
    </citation>
    <scope>NUCLEOTIDE SEQUENCE [LARGE SCALE GENOMIC DNA]</scope>
    <source>
        <strain evidence="3 4">TWF506</strain>
    </source>
</reference>
<protein>
    <recommendedName>
        <fullName evidence="5">Pyridoxal phosphate-dependent transferase</fullName>
    </recommendedName>
</protein>
<dbReference type="PANTHER" id="PTHR46101:SF2">
    <property type="entry name" value="SERINE DECARBOXYLASE"/>
    <property type="match status" value="1"/>
</dbReference>
<keyword evidence="2" id="KW-0210">Decarboxylase</keyword>
<dbReference type="SUPFAM" id="SSF53383">
    <property type="entry name" value="PLP-dependent transferases"/>
    <property type="match status" value="2"/>
</dbReference>
<dbReference type="GO" id="GO:0016831">
    <property type="term" value="F:carboxy-lyase activity"/>
    <property type="evidence" value="ECO:0007669"/>
    <property type="project" value="UniProtKB-KW"/>
</dbReference>
<sequence>MFLSQHPTKLSRNIVSFLPDEQKSTIFLKEFEPLELKQTNISVTEISELENQNIQAGTPELTESFSKIVIRRDILKIFEDSQPRWIDDPVINQWRDPKHSVYSTLFDLDQLHQRWSAAPRKPFCPRIDPLWVEIGSLMAELGLPWHNNELNMPDEIDTTWPFHFKSFESRVIREKGLRVGNEDASGYVANSYEANCYCLRALQQELRSTSPSFRPLVIYDKFDEKVIQSAKLLFGLPVHRVNLLQPVELILQELGMAPDMSNQRPVIYAATLANTDGEFDDLQKICELSRKIPMLLHIDATRNFDYITTLSEQDRKSLGIEVLKLATKDLTAHLQLEDASIVCSTIVAGGTNYTSPAMTVALKPASLGESSAGRVSYVRGTDSTLAGSRDALSSLWMGLQEIRFGSMGLQEIYRRSADMRTSLLQSLTTAGRPAISSRYSLDITITSCSNQEEAKLVAVGGVLTGPGKVLITMQPSATSEDLNAVVTLLTGSPGSIQITPVKDLDIRFRVPETIITEISTTVESWQILGRSNAGYPLNQSSYSALGPVIGQFLDIKIPDDWLRARQQEIIASRMMDFGLATLEDRSRFVGAFTNGSTMGNRVGIHAALARLTAPGAFVYFSAESHYSVIKTIRDCDDLTNIWSKHKARYSQISCDTYGRMSAKALVKQALKDRQDCLRSGEISSRNQYRMILLLNTGTTFLGGRDDLQEIFRCLKDVDLTISHIHVDGALDFGFRQTYGFNLGQPGEVDSHGVPFVQGITISHHKAMGHMVSGEIICLNPDPEERLSLLGWEIDPRIVFETWLYSQIFSLEDINKLFQYCQQNASRLVSKLEKLGIATKQNEGSLIVVLERPPSWIVEEFALRPEGDWVHFITMPHISPELIDLFVERLSSLKQQYLTAFMHVHSSLTTVLQKPIKLKRLQNQDLIAKSVIQRLVNSATVRFDEKLVTSVSSGIRGATSVAIVDRSDQVEAVLVIESNRDTSITAGACLVMSNVNQAINPTAIVHLAKLLTNSLARYMNVNLKVNDSSYNLHYA</sequence>
<dbReference type="Proteomes" id="UP001307849">
    <property type="component" value="Unassembled WGS sequence"/>
</dbReference>
<accession>A0AAN8NT05</accession>
<dbReference type="InterPro" id="IPR051151">
    <property type="entry name" value="Group_II_Decarboxylase"/>
</dbReference>
<comment type="caution">
    <text evidence="3">The sequence shown here is derived from an EMBL/GenBank/DDBJ whole genome shotgun (WGS) entry which is preliminary data.</text>
</comment>
<name>A0AAN8NT05_9PEZI</name>
<evidence type="ECO:0008006" key="5">
    <source>
        <dbReference type="Google" id="ProtNLM"/>
    </source>
</evidence>
<dbReference type="Gene3D" id="3.40.640.10">
    <property type="entry name" value="Type I PLP-dependent aspartate aminotransferase-like (Major domain)"/>
    <property type="match status" value="2"/>
</dbReference>
<gene>
    <name evidence="3" type="ORF">TWF506_006191</name>
</gene>
<dbReference type="PANTHER" id="PTHR46101">
    <property type="match status" value="1"/>
</dbReference>
<proteinExistence type="inferred from homology"/>
<evidence type="ECO:0000256" key="1">
    <source>
        <dbReference type="ARBA" id="ARBA00009533"/>
    </source>
</evidence>
<dbReference type="InterPro" id="IPR015421">
    <property type="entry name" value="PyrdxlP-dep_Trfase_major"/>
</dbReference>
<evidence type="ECO:0000313" key="3">
    <source>
        <dbReference type="EMBL" id="KAK6516282.1"/>
    </source>
</evidence>
<comment type="similarity">
    <text evidence="1">Belongs to the group II decarboxylase family.</text>
</comment>
<dbReference type="EMBL" id="JAVHJM010000003">
    <property type="protein sequence ID" value="KAK6516282.1"/>
    <property type="molecule type" value="Genomic_DNA"/>
</dbReference>
<organism evidence="3 4">
    <name type="scientific">Arthrobotrys conoides</name>
    <dbReference type="NCBI Taxonomy" id="74498"/>
    <lineage>
        <taxon>Eukaryota</taxon>
        <taxon>Fungi</taxon>
        <taxon>Dikarya</taxon>
        <taxon>Ascomycota</taxon>
        <taxon>Pezizomycotina</taxon>
        <taxon>Orbiliomycetes</taxon>
        <taxon>Orbiliales</taxon>
        <taxon>Orbiliaceae</taxon>
        <taxon>Arthrobotrys</taxon>
    </lineage>
</organism>
<evidence type="ECO:0000313" key="4">
    <source>
        <dbReference type="Proteomes" id="UP001307849"/>
    </source>
</evidence>
<evidence type="ECO:0000256" key="2">
    <source>
        <dbReference type="ARBA" id="ARBA00022793"/>
    </source>
</evidence>
<dbReference type="InterPro" id="IPR015424">
    <property type="entry name" value="PyrdxlP-dep_Trfase"/>
</dbReference>
<keyword evidence="4" id="KW-1185">Reference proteome</keyword>